<feature type="region of interest" description="Disordered" evidence="3">
    <location>
        <begin position="172"/>
        <end position="192"/>
    </location>
</feature>
<dbReference type="InterPro" id="IPR002347">
    <property type="entry name" value="SDR_fam"/>
</dbReference>
<keyword evidence="2" id="KW-0560">Oxidoreductase</keyword>
<dbReference type="GO" id="GO:0016491">
    <property type="term" value="F:oxidoreductase activity"/>
    <property type="evidence" value="ECO:0007669"/>
    <property type="project" value="UniProtKB-KW"/>
</dbReference>
<dbReference type="AlphaFoldDB" id="A0A2J7ZCH8"/>
<dbReference type="Proteomes" id="UP000236520">
    <property type="component" value="Unassembled WGS sequence"/>
</dbReference>
<evidence type="ECO:0000313" key="5">
    <source>
        <dbReference type="Proteomes" id="UP000236520"/>
    </source>
</evidence>
<accession>A0A2J7ZCH8</accession>
<evidence type="ECO:0000256" key="2">
    <source>
        <dbReference type="ARBA" id="ARBA00023002"/>
    </source>
</evidence>
<dbReference type="Gene3D" id="3.40.50.720">
    <property type="entry name" value="NAD(P)-binding Rossmann-like Domain"/>
    <property type="match status" value="2"/>
</dbReference>
<comment type="similarity">
    <text evidence="1">Belongs to the short-chain dehydrogenases/reductases (SDR) family.</text>
</comment>
<dbReference type="PRINTS" id="PR00081">
    <property type="entry name" value="GDHRDH"/>
</dbReference>
<evidence type="ECO:0000313" key="4">
    <source>
        <dbReference type="EMBL" id="PNG97899.1"/>
    </source>
</evidence>
<sequence length="385" mass="38690">MDPKETRITTPFDVRSTAAEVIDGVDLSGRRAVVTGAASGIGIETARALAGAGAEVTLAVRNLEAGARVAEDITATTGNKRLHVAHLDLADRASVAAFADGWDGPLHILVNNAGVMALPEGRTPEGWDRQFTVNHLGHFALARGLHGALAAAGSATAAPSAAAARPVGPAASATSAGSAGFPESPGSAGSVGFPGSAGSAGFPGFPGSAGSAGSAGSPGTPGTPASARIVVVSSAAHLRSPVVFDDLHFDYRPYEPMLAYGQSKTANVLFAVGANARWAGDGIVVNALSPGGIRTNLQRHVGDIAAPGVVWKTPEQGAATSVLLAASPLLEGVGGRYFADCAEAEPVSRRPEDLTAMMVGVAPYALDPEGADRLWATSERLLAAD</sequence>
<dbReference type="SUPFAM" id="SSF51735">
    <property type="entry name" value="NAD(P)-binding Rossmann-fold domains"/>
    <property type="match status" value="2"/>
</dbReference>
<dbReference type="PANTHER" id="PTHR24320:SF148">
    <property type="entry name" value="NAD(P)-BINDING ROSSMANN-FOLD SUPERFAMILY PROTEIN"/>
    <property type="match status" value="1"/>
</dbReference>
<dbReference type="Pfam" id="PF00106">
    <property type="entry name" value="adh_short"/>
    <property type="match status" value="1"/>
</dbReference>
<gene>
    <name evidence="4" type="ORF">SMF913_13924</name>
</gene>
<proteinExistence type="inferred from homology"/>
<reference evidence="4 5" key="1">
    <citation type="submission" date="2015-09" db="EMBL/GenBank/DDBJ databases">
        <title>Genome sequence, genome mining and natural product profiling of a biocontrol bacterium Streptomyces malaysiensis F913.</title>
        <authorList>
            <person name="Xu Y."/>
            <person name="Wei J."/>
            <person name="Xie J."/>
            <person name="Li T."/>
            <person name="Zhou Z."/>
        </authorList>
    </citation>
    <scope>NUCLEOTIDE SEQUENCE [LARGE SCALE GENOMIC DNA]</scope>
    <source>
        <strain evidence="4 5">F913</strain>
    </source>
</reference>
<dbReference type="PANTHER" id="PTHR24320">
    <property type="entry name" value="RETINOL DEHYDROGENASE"/>
    <property type="match status" value="1"/>
</dbReference>
<evidence type="ECO:0000256" key="1">
    <source>
        <dbReference type="ARBA" id="ARBA00006484"/>
    </source>
</evidence>
<protein>
    <submittedName>
        <fullName evidence="4">Oxidoreductase</fullName>
    </submittedName>
</protein>
<name>A0A2J7ZCH8_STRMQ</name>
<organism evidence="4 5">
    <name type="scientific">Streptomyces malaysiensis</name>
    <dbReference type="NCBI Taxonomy" id="92644"/>
    <lineage>
        <taxon>Bacteria</taxon>
        <taxon>Bacillati</taxon>
        <taxon>Actinomycetota</taxon>
        <taxon>Actinomycetes</taxon>
        <taxon>Kitasatosporales</taxon>
        <taxon>Streptomycetaceae</taxon>
        <taxon>Streptomyces</taxon>
        <taxon>Streptomyces violaceusniger group</taxon>
    </lineage>
</organism>
<keyword evidence="5" id="KW-1185">Reference proteome</keyword>
<dbReference type="InterPro" id="IPR008160">
    <property type="entry name" value="Collagen"/>
</dbReference>
<evidence type="ECO:0000256" key="3">
    <source>
        <dbReference type="SAM" id="MobiDB-lite"/>
    </source>
</evidence>
<dbReference type="EMBL" id="LJIW01000001">
    <property type="protein sequence ID" value="PNG97899.1"/>
    <property type="molecule type" value="Genomic_DNA"/>
</dbReference>
<dbReference type="Pfam" id="PF01391">
    <property type="entry name" value="Collagen"/>
    <property type="match status" value="1"/>
</dbReference>
<dbReference type="InterPro" id="IPR036291">
    <property type="entry name" value="NAD(P)-bd_dom_sf"/>
</dbReference>
<dbReference type="RefSeq" id="WP_102934874.1">
    <property type="nucleotide sequence ID" value="NZ_LJIW01000001.1"/>
</dbReference>
<comment type="caution">
    <text evidence="4">The sequence shown here is derived from an EMBL/GenBank/DDBJ whole genome shotgun (WGS) entry which is preliminary data.</text>
</comment>